<evidence type="ECO:0000256" key="1">
    <source>
        <dbReference type="SAM" id="MobiDB-lite"/>
    </source>
</evidence>
<feature type="compositionally biased region" description="Low complexity" evidence="1">
    <location>
        <begin position="21"/>
        <end position="51"/>
    </location>
</feature>
<sequence length="274" mass="30801">MDLSSLEGPPTLDDRFCFTISSPSPVSPVASSATWERWEQQQQQQQTRRQQSIPTPISPLSDSSRSFSSTPPSLPSTLRRPHRGSFNGSDGGYSNHYYSHSHDRPVYQSPNASRLRSSRSFSTLQAPTSVPPRPASADNHASSSAPRLITNGRLVWLDEQQIWVLMDTPLPQTQQTTTRDLPRARNLDTVHVAQHSSNPLIQYYDPFTHEDQILRDGAMPPPSYESHRFSMGRLYPQRITIPAPPQPPHHSDRPPRSRTQWASVAERLGRSPLA</sequence>
<protein>
    <submittedName>
        <fullName evidence="2">Uncharacterized protein</fullName>
    </submittedName>
</protein>
<feature type="compositionally biased region" description="Low complexity" evidence="1">
    <location>
        <begin position="58"/>
        <end position="78"/>
    </location>
</feature>
<organism evidence="2 3">
    <name type="scientific">Talaromyces islandicus</name>
    <name type="common">Penicillium islandicum</name>
    <dbReference type="NCBI Taxonomy" id="28573"/>
    <lineage>
        <taxon>Eukaryota</taxon>
        <taxon>Fungi</taxon>
        <taxon>Dikarya</taxon>
        <taxon>Ascomycota</taxon>
        <taxon>Pezizomycotina</taxon>
        <taxon>Eurotiomycetes</taxon>
        <taxon>Eurotiomycetidae</taxon>
        <taxon>Eurotiales</taxon>
        <taxon>Trichocomaceae</taxon>
        <taxon>Talaromyces</taxon>
        <taxon>Talaromyces sect. Islandici</taxon>
    </lineage>
</organism>
<proteinExistence type="predicted"/>
<reference evidence="2 3" key="1">
    <citation type="submission" date="2015-04" db="EMBL/GenBank/DDBJ databases">
        <authorList>
            <person name="Syromyatnikov M.Y."/>
            <person name="Popov V.N."/>
        </authorList>
    </citation>
    <scope>NUCLEOTIDE SEQUENCE [LARGE SCALE GENOMIC DNA]</scope>
    <source>
        <strain evidence="2">WF-38-12</strain>
    </source>
</reference>
<dbReference type="AlphaFoldDB" id="A0A0U1LT96"/>
<evidence type="ECO:0000313" key="2">
    <source>
        <dbReference type="EMBL" id="CRG85822.1"/>
    </source>
</evidence>
<dbReference type="OMA" id="NWHRRER"/>
<dbReference type="Proteomes" id="UP000054383">
    <property type="component" value="Unassembled WGS sequence"/>
</dbReference>
<feature type="region of interest" description="Disordered" evidence="1">
    <location>
        <begin position="238"/>
        <end position="261"/>
    </location>
</feature>
<evidence type="ECO:0000313" key="3">
    <source>
        <dbReference type="Proteomes" id="UP000054383"/>
    </source>
</evidence>
<gene>
    <name evidence="2" type="ORF">PISL3812_02833</name>
</gene>
<dbReference type="EMBL" id="CVMT01000002">
    <property type="protein sequence ID" value="CRG85822.1"/>
    <property type="molecule type" value="Genomic_DNA"/>
</dbReference>
<name>A0A0U1LT96_TALIS</name>
<accession>A0A0U1LT96</accession>
<feature type="compositionally biased region" description="Low complexity" evidence="1">
    <location>
        <begin position="113"/>
        <end position="122"/>
    </location>
</feature>
<keyword evidence="3" id="KW-1185">Reference proteome</keyword>
<dbReference type="OrthoDB" id="10536087at2759"/>
<feature type="region of interest" description="Disordered" evidence="1">
    <location>
        <begin position="1"/>
        <end position="144"/>
    </location>
</feature>